<evidence type="ECO:0000259" key="12">
    <source>
        <dbReference type="Pfam" id="PF08334"/>
    </source>
</evidence>
<feature type="region of interest" description="Disordered" evidence="10">
    <location>
        <begin position="85"/>
        <end position="165"/>
    </location>
</feature>
<evidence type="ECO:0000313" key="13">
    <source>
        <dbReference type="EMBL" id="QDU44118.1"/>
    </source>
</evidence>
<keyword evidence="5" id="KW-0488">Methylation</keyword>
<dbReference type="GO" id="GO:0005886">
    <property type="term" value="C:plasma membrane"/>
    <property type="evidence" value="ECO:0007669"/>
    <property type="project" value="UniProtKB-SubCell"/>
</dbReference>
<sequence>MRRIQQTKRNPQQRGGFTLIEMLVVLAILVLLMSMVGPRILGSREKADISSTKTQIGMFRGSLEQYNLDTRSYPSTEEGLVALVEAPADEEEGTSNWDGPYISKSEIPKDPWGNDYQYEFPPEHGKGDFPDIWSYGPDGEDNTDDDITNWTKEEGEEGEETSTEE</sequence>
<dbReference type="InterPro" id="IPR010054">
    <property type="entry name" value="Type2_sec_GspG"/>
</dbReference>
<comment type="subcellular location">
    <subcellularLocation>
        <location evidence="1">Cell inner membrane</location>
        <topology evidence="1">Single-pass membrane protein</topology>
    </subcellularLocation>
</comment>
<dbReference type="EMBL" id="CP036276">
    <property type="protein sequence ID" value="QDU44118.1"/>
    <property type="molecule type" value="Genomic_DNA"/>
</dbReference>
<evidence type="ECO:0000256" key="8">
    <source>
        <dbReference type="ARBA" id="ARBA00022989"/>
    </source>
</evidence>
<dbReference type="KEGG" id="sdyn:Mal52_25960"/>
<dbReference type="NCBIfam" id="TIGR01710">
    <property type="entry name" value="typeII_sec_gspG"/>
    <property type="match status" value="1"/>
</dbReference>
<proteinExistence type="inferred from homology"/>
<name>A0A517ZNS7_9PLAN</name>
<protein>
    <recommendedName>
        <fullName evidence="3">Type II secretion system core protein G</fullName>
    </recommendedName>
</protein>
<keyword evidence="4" id="KW-1003">Cell membrane</keyword>
<evidence type="ECO:0000256" key="5">
    <source>
        <dbReference type="ARBA" id="ARBA00022481"/>
    </source>
</evidence>
<keyword evidence="14" id="KW-1185">Reference proteome</keyword>
<dbReference type="SUPFAM" id="SSF54523">
    <property type="entry name" value="Pili subunits"/>
    <property type="match status" value="1"/>
</dbReference>
<dbReference type="Proteomes" id="UP000319383">
    <property type="component" value="Chromosome"/>
</dbReference>
<dbReference type="GO" id="GO:0015628">
    <property type="term" value="P:protein secretion by the type II secretion system"/>
    <property type="evidence" value="ECO:0007669"/>
    <property type="project" value="InterPro"/>
</dbReference>
<evidence type="ECO:0000256" key="9">
    <source>
        <dbReference type="ARBA" id="ARBA00023136"/>
    </source>
</evidence>
<dbReference type="InterPro" id="IPR013545">
    <property type="entry name" value="T2SS_protein-GspG_C"/>
</dbReference>
<gene>
    <name evidence="13" type="primary">pulG_1</name>
    <name evidence="13" type="ORF">Mal52_25960</name>
</gene>
<feature type="compositionally biased region" description="Acidic residues" evidence="10">
    <location>
        <begin position="154"/>
        <end position="165"/>
    </location>
</feature>
<evidence type="ECO:0000256" key="10">
    <source>
        <dbReference type="SAM" id="MobiDB-lite"/>
    </source>
</evidence>
<feature type="transmembrane region" description="Helical" evidence="11">
    <location>
        <begin position="20"/>
        <end position="41"/>
    </location>
</feature>
<dbReference type="GO" id="GO:0015627">
    <property type="term" value="C:type II protein secretion system complex"/>
    <property type="evidence" value="ECO:0007669"/>
    <property type="project" value="InterPro"/>
</dbReference>
<evidence type="ECO:0000256" key="7">
    <source>
        <dbReference type="ARBA" id="ARBA00022692"/>
    </source>
</evidence>
<evidence type="ECO:0000256" key="2">
    <source>
        <dbReference type="ARBA" id="ARBA00009984"/>
    </source>
</evidence>
<evidence type="ECO:0000256" key="4">
    <source>
        <dbReference type="ARBA" id="ARBA00022475"/>
    </source>
</evidence>
<dbReference type="InterPro" id="IPR012902">
    <property type="entry name" value="N_methyl_site"/>
</dbReference>
<reference evidence="13 14" key="1">
    <citation type="submission" date="2019-02" db="EMBL/GenBank/DDBJ databases">
        <title>Deep-cultivation of Planctomycetes and their phenomic and genomic characterization uncovers novel biology.</title>
        <authorList>
            <person name="Wiegand S."/>
            <person name="Jogler M."/>
            <person name="Boedeker C."/>
            <person name="Pinto D."/>
            <person name="Vollmers J."/>
            <person name="Rivas-Marin E."/>
            <person name="Kohn T."/>
            <person name="Peeters S.H."/>
            <person name="Heuer A."/>
            <person name="Rast P."/>
            <person name="Oberbeckmann S."/>
            <person name="Bunk B."/>
            <person name="Jeske O."/>
            <person name="Meyerdierks A."/>
            <person name="Storesund J.E."/>
            <person name="Kallscheuer N."/>
            <person name="Luecker S."/>
            <person name="Lage O.M."/>
            <person name="Pohl T."/>
            <person name="Merkel B.J."/>
            <person name="Hornburger P."/>
            <person name="Mueller R.-W."/>
            <person name="Bruemmer F."/>
            <person name="Labrenz M."/>
            <person name="Spormann A.M."/>
            <person name="Op den Camp H."/>
            <person name="Overmann J."/>
            <person name="Amann R."/>
            <person name="Jetten M.S.M."/>
            <person name="Mascher T."/>
            <person name="Medema M.H."/>
            <person name="Devos D.P."/>
            <person name="Kaster A.-K."/>
            <person name="Ovreas L."/>
            <person name="Rohde M."/>
            <person name="Galperin M.Y."/>
            <person name="Jogler C."/>
        </authorList>
    </citation>
    <scope>NUCLEOTIDE SEQUENCE [LARGE SCALE GENOMIC DNA]</scope>
    <source>
        <strain evidence="13 14">Mal52</strain>
    </source>
</reference>
<keyword evidence="7 11" id="KW-0812">Transmembrane</keyword>
<feature type="compositionally biased region" description="Acidic residues" evidence="10">
    <location>
        <begin position="138"/>
        <end position="147"/>
    </location>
</feature>
<dbReference type="InterPro" id="IPR000983">
    <property type="entry name" value="Bac_GSPG_pilin"/>
</dbReference>
<comment type="similarity">
    <text evidence="2">Belongs to the GSP G family.</text>
</comment>
<evidence type="ECO:0000256" key="1">
    <source>
        <dbReference type="ARBA" id="ARBA00004377"/>
    </source>
</evidence>
<evidence type="ECO:0000313" key="14">
    <source>
        <dbReference type="Proteomes" id="UP000319383"/>
    </source>
</evidence>
<dbReference type="Pfam" id="PF07963">
    <property type="entry name" value="N_methyl"/>
    <property type="match status" value="1"/>
</dbReference>
<dbReference type="PROSITE" id="PS00409">
    <property type="entry name" value="PROKAR_NTER_METHYL"/>
    <property type="match status" value="1"/>
</dbReference>
<dbReference type="Gene3D" id="3.30.700.10">
    <property type="entry name" value="Glycoprotein, Type 4 Pilin"/>
    <property type="match status" value="1"/>
</dbReference>
<keyword evidence="6" id="KW-0997">Cell inner membrane</keyword>
<accession>A0A517ZNS7</accession>
<dbReference type="NCBIfam" id="TIGR02532">
    <property type="entry name" value="IV_pilin_GFxxxE"/>
    <property type="match status" value="1"/>
</dbReference>
<dbReference type="Pfam" id="PF08334">
    <property type="entry name" value="T2SSG"/>
    <property type="match status" value="1"/>
</dbReference>
<evidence type="ECO:0000256" key="3">
    <source>
        <dbReference type="ARBA" id="ARBA00020042"/>
    </source>
</evidence>
<organism evidence="13 14">
    <name type="scientific">Symmachiella dynata</name>
    <dbReference type="NCBI Taxonomy" id="2527995"/>
    <lineage>
        <taxon>Bacteria</taxon>
        <taxon>Pseudomonadati</taxon>
        <taxon>Planctomycetota</taxon>
        <taxon>Planctomycetia</taxon>
        <taxon>Planctomycetales</taxon>
        <taxon>Planctomycetaceae</taxon>
        <taxon>Symmachiella</taxon>
    </lineage>
</organism>
<keyword evidence="8 11" id="KW-1133">Transmembrane helix</keyword>
<dbReference type="AlphaFoldDB" id="A0A517ZNS7"/>
<keyword evidence="9 11" id="KW-0472">Membrane</keyword>
<dbReference type="PANTHER" id="PTHR30093">
    <property type="entry name" value="GENERAL SECRETION PATHWAY PROTEIN G"/>
    <property type="match status" value="1"/>
</dbReference>
<dbReference type="InterPro" id="IPR045584">
    <property type="entry name" value="Pilin-like"/>
</dbReference>
<dbReference type="PANTHER" id="PTHR30093:SF45">
    <property type="entry name" value="TYPE II SECRETION SYSTEM CORE PROTEIN G"/>
    <property type="match status" value="1"/>
</dbReference>
<evidence type="ECO:0000256" key="6">
    <source>
        <dbReference type="ARBA" id="ARBA00022519"/>
    </source>
</evidence>
<evidence type="ECO:0000256" key="11">
    <source>
        <dbReference type="SAM" id="Phobius"/>
    </source>
</evidence>
<dbReference type="PRINTS" id="PR00813">
    <property type="entry name" value="BCTERIALGSPG"/>
</dbReference>
<feature type="domain" description="Type II secretion system protein GspG C-terminal" evidence="12">
    <location>
        <begin position="39"/>
        <end position="150"/>
    </location>
</feature>